<keyword evidence="2" id="KW-0472">Membrane</keyword>
<accession>A0A4V1FYU2</accession>
<feature type="compositionally biased region" description="Basic and acidic residues" evidence="1">
    <location>
        <begin position="118"/>
        <end position="127"/>
    </location>
</feature>
<evidence type="ECO:0000313" key="3">
    <source>
        <dbReference type="EMBL" id="QCS41443.1"/>
    </source>
</evidence>
<feature type="region of interest" description="Disordered" evidence="1">
    <location>
        <begin position="118"/>
        <end position="137"/>
    </location>
</feature>
<protein>
    <recommendedName>
        <fullName evidence="5">PH domain-containing protein</fullName>
    </recommendedName>
</protein>
<evidence type="ECO:0000256" key="1">
    <source>
        <dbReference type="SAM" id="MobiDB-lite"/>
    </source>
</evidence>
<dbReference type="GeneID" id="40264286"/>
<proteinExistence type="predicted"/>
<evidence type="ECO:0000256" key="2">
    <source>
        <dbReference type="SAM" id="Phobius"/>
    </source>
</evidence>
<evidence type="ECO:0000313" key="4">
    <source>
        <dbReference type="Proteomes" id="UP000302218"/>
    </source>
</evidence>
<keyword evidence="2" id="KW-1133">Transmembrane helix</keyword>
<reference evidence="4" key="1">
    <citation type="submission" date="2019-05" db="EMBL/GenBank/DDBJ databases">
        <title>Genome sequence and methylation pattern of the halophilic Archaeon Natrinema versiforme BOL5-4.</title>
        <authorList>
            <person name="DasSarma P."/>
            <person name="Anton B.P."/>
            <person name="DasSarma S.L."/>
            <person name="Martinez F.L."/>
            <person name="Guzman D."/>
            <person name="Roberts R.J."/>
            <person name="DasSarma S."/>
        </authorList>
    </citation>
    <scope>NUCLEOTIDE SEQUENCE [LARGE SCALE GENOMIC DNA]</scope>
    <source>
        <strain evidence="4">BOL5-4</strain>
    </source>
</reference>
<organism evidence="3 4">
    <name type="scientific">Natrinema versiforme</name>
    <dbReference type="NCBI Taxonomy" id="88724"/>
    <lineage>
        <taxon>Archaea</taxon>
        <taxon>Methanobacteriati</taxon>
        <taxon>Methanobacteriota</taxon>
        <taxon>Stenosarchaea group</taxon>
        <taxon>Halobacteria</taxon>
        <taxon>Halobacteriales</taxon>
        <taxon>Natrialbaceae</taxon>
        <taxon>Natrinema</taxon>
    </lineage>
</organism>
<dbReference type="EMBL" id="CP040330">
    <property type="protein sequence ID" value="QCS41443.1"/>
    <property type="molecule type" value="Genomic_DNA"/>
</dbReference>
<dbReference type="AlphaFoldDB" id="A0A4V1FYU2"/>
<dbReference type="Proteomes" id="UP000302218">
    <property type="component" value="Chromosome"/>
</dbReference>
<feature type="compositionally biased region" description="Polar residues" evidence="1">
    <location>
        <begin position="128"/>
        <end position="137"/>
    </location>
</feature>
<name>A0A4V1FYU2_9EURY</name>
<dbReference type="KEGG" id="nvr:FEJ81_03400"/>
<sequence length="137" mass="15416">MGVFALVADVRLILPLLVFAIALVFAVVPVLVFVVPRHATLVYEFYDDQLVCYDFRLEEPVWRLAYEDMTAVSLERGLDGRIGGYGRVVVETGDGPPARLSYLRDYETVSDRLERVIEDGSERDSPDTRSGSWISSQ</sequence>
<feature type="transmembrane region" description="Helical" evidence="2">
    <location>
        <begin position="12"/>
        <end position="35"/>
    </location>
</feature>
<keyword evidence="2" id="KW-0812">Transmembrane</keyword>
<dbReference type="OrthoDB" id="169315at2157"/>
<dbReference type="RefSeq" id="WP_138243954.1">
    <property type="nucleotide sequence ID" value="NZ_CP040330.1"/>
</dbReference>
<evidence type="ECO:0008006" key="5">
    <source>
        <dbReference type="Google" id="ProtNLM"/>
    </source>
</evidence>
<gene>
    <name evidence="3" type="ORF">FEJ81_03400</name>
</gene>